<feature type="domain" description="MoxR-vWA-beta-propeller ternary system" evidence="2">
    <location>
        <begin position="730"/>
        <end position="812"/>
    </location>
</feature>
<feature type="domain" description="MoxR-vWA-beta-propeller ternary system" evidence="1">
    <location>
        <begin position="36"/>
        <end position="194"/>
    </location>
</feature>
<dbReference type="InterPro" id="IPR045553">
    <property type="entry name" value="bpX1"/>
</dbReference>
<protein>
    <submittedName>
        <fullName evidence="3">Uncharacterized protein</fullName>
    </submittedName>
</protein>
<evidence type="ECO:0000259" key="2">
    <source>
        <dbReference type="Pfam" id="PF19917"/>
    </source>
</evidence>
<reference evidence="3 4" key="1">
    <citation type="submission" date="2019-12" db="EMBL/GenBank/DDBJ databases">
        <authorList>
            <person name="Sun J.-Q."/>
        </authorList>
    </citation>
    <scope>NUCLEOTIDE SEQUENCE [LARGE SCALE GENOMIC DNA]</scope>
    <source>
        <strain evidence="3 4">JCM 17928</strain>
    </source>
</reference>
<comment type="caution">
    <text evidence="3">The sequence shown here is derived from an EMBL/GenBank/DDBJ whole genome shotgun (WGS) entry which is preliminary data.</text>
</comment>
<dbReference type="AlphaFoldDB" id="A0A6N8HGM7"/>
<gene>
    <name evidence="3" type="ORF">GN157_14010</name>
</gene>
<accession>A0A6N8HGM7</accession>
<dbReference type="OrthoDB" id="780958at2"/>
<dbReference type="Pfam" id="PF19917">
    <property type="entry name" value="bpX1"/>
    <property type="match status" value="1"/>
</dbReference>
<keyword evidence="4" id="KW-1185">Reference proteome</keyword>
<dbReference type="EMBL" id="WOWP01000054">
    <property type="protein sequence ID" value="MUV04828.1"/>
    <property type="molecule type" value="Genomic_DNA"/>
</dbReference>
<evidence type="ECO:0000259" key="1">
    <source>
        <dbReference type="Pfam" id="PF19915"/>
    </source>
</evidence>
<dbReference type="InterPro" id="IPR045554">
    <property type="entry name" value="bpX0"/>
</dbReference>
<dbReference type="RefSeq" id="WP_157484138.1">
    <property type="nucleotide sequence ID" value="NZ_WOWP01000054.1"/>
</dbReference>
<evidence type="ECO:0000313" key="3">
    <source>
        <dbReference type="EMBL" id="MUV04828.1"/>
    </source>
</evidence>
<proteinExistence type="predicted"/>
<sequence length="817" mass="93219">MDLQEYFQSFNYYFWEWDKEIHSESSVFESVTIVDGSTIAYEPYIIEVLEYLAEESIPPFGSLLLVIIATNHDPVVSLKKISDIVTQSFSITKGAASEEWSNGAFTFLKKFIALPQLYKTGSKRKQLLQTVFSGCHNRISKDKAQAIITEYKNHRHHLVKCAQKIPPSYAVFQKDFRTLSLLNDTFPDTQTILKAIEDLPVVNEIANDVEEKGIVKEQPDLLTQLTQNETTFTVGSLIKTLWSGLTIPMHHYASGRQPLGGVSDLTNKGDFSRLLLSEFANDDDVFMSRLANNEALYIEREVPPENDTFFRAILIDASIRNWGTPKVLSFAMGLAIATHPKTDIECRLFVISDTFNEVLYTTVDEVIDGLEVLSPEMSAATGFKAFFESDIMAFSPEVFVITTPDAQKVPALQQVLSEYYSNLHFIVEPDFSGCIDFYKIVNKGRKLIQHLKLPLEELWQNKPKFSSYNKKRKEKKREVNVDYPLLFPLPQQEIARFFLDDYIYILTPNRSLYKTYSFESERRGGYWHEGTYIEEKGCDIVLENLSVKAGGIHTLGKINDNYIMVSFYNKECYVSYHNLNTAEFYKTDLVMVQNGNYKIQMVTGENGFDINRVAVFNDGLSDPHYTIITKTDSGLVIENNDDVGNVKETHTHFQKKMNMLRFKHGSNIIKNLDFVCIDGQGNLRLTKKHAFRVYINEASAYSRIILETNRSDGEKKVESAYTNLGGGIGEFLFPDGSKIIKDSKGILTLISSNSRIPKIYIPSSVQFNLGVYSNYEYAGNRYFLSAENEGLYTEINIEEFDRKYIKPFIKTIVEYGA</sequence>
<dbReference type="Proteomes" id="UP000433945">
    <property type="component" value="Unassembled WGS sequence"/>
</dbReference>
<evidence type="ECO:0000313" key="4">
    <source>
        <dbReference type="Proteomes" id="UP000433945"/>
    </source>
</evidence>
<organism evidence="3 4">
    <name type="scientific">Flavobacterium rakeshii</name>
    <dbReference type="NCBI Taxonomy" id="1038845"/>
    <lineage>
        <taxon>Bacteria</taxon>
        <taxon>Pseudomonadati</taxon>
        <taxon>Bacteroidota</taxon>
        <taxon>Flavobacteriia</taxon>
        <taxon>Flavobacteriales</taxon>
        <taxon>Flavobacteriaceae</taxon>
        <taxon>Flavobacterium</taxon>
    </lineage>
</organism>
<name>A0A6N8HGM7_9FLAO</name>
<dbReference type="Pfam" id="PF19915">
    <property type="entry name" value="bpX0"/>
    <property type="match status" value="1"/>
</dbReference>